<dbReference type="RefSeq" id="WP_256136301.1">
    <property type="nucleotide sequence ID" value="NZ_JANGAB010000004.1"/>
</dbReference>
<dbReference type="AlphaFoldDB" id="A0AAW5KGN3"/>
<feature type="domain" description="RecX third three-helical" evidence="5">
    <location>
        <begin position="158"/>
        <end position="199"/>
    </location>
</feature>
<dbReference type="Gene3D" id="1.10.10.10">
    <property type="entry name" value="Winged helix-like DNA-binding domain superfamily/Winged helix DNA-binding domain"/>
    <property type="match status" value="2"/>
</dbReference>
<evidence type="ECO:0000259" key="5">
    <source>
        <dbReference type="Pfam" id="PF21981"/>
    </source>
</evidence>
<evidence type="ECO:0000313" key="7">
    <source>
        <dbReference type="Proteomes" id="UP001205063"/>
    </source>
</evidence>
<accession>A0AAW5KGN3</accession>
<gene>
    <name evidence="6" type="ORF">NE646_09380</name>
</gene>
<evidence type="ECO:0000256" key="1">
    <source>
        <dbReference type="ARBA" id="ARBA00004496"/>
    </source>
</evidence>
<organism evidence="6 7">
    <name type="scientific">Bittarella massiliensis</name>
    <name type="common">ex Durand et al. 2017</name>
    <dbReference type="NCBI Taxonomy" id="1720313"/>
    <lineage>
        <taxon>Bacteria</taxon>
        <taxon>Bacillati</taxon>
        <taxon>Bacillota</taxon>
        <taxon>Clostridia</taxon>
        <taxon>Eubacteriales</taxon>
        <taxon>Oscillospiraceae</taxon>
        <taxon>Bittarella (ex Durand et al. 2017)</taxon>
    </lineage>
</organism>
<reference evidence="6" key="1">
    <citation type="submission" date="2022-06" db="EMBL/GenBank/DDBJ databases">
        <title>Isolation of gut microbiota from human fecal samples.</title>
        <authorList>
            <person name="Pamer E.G."/>
            <person name="Barat B."/>
            <person name="Waligurski E."/>
            <person name="Medina S."/>
            <person name="Paddock L."/>
            <person name="Mostad J."/>
        </authorList>
    </citation>
    <scope>NUCLEOTIDE SEQUENCE</scope>
    <source>
        <strain evidence="6">DFI.7.96</strain>
    </source>
</reference>
<evidence type="ECO:0000313" key="6">
    <source>
        <dbReference type="EMBL" id="MCQ4949869.1"/>
    </source>
</evidence>
<proteinExistence type="inferred from homology"/>
<comment type="similarity">
    <text evidence="2">Belongs to the RecX family.</text>
</comment>
<dbReference type="Pfam" id="PF21981">
    <property type="entry name" value="RecX_HTH3"/>
    <property type="match status" value="1"/>
</dbReference>
<evidence type="ECO:0000256" key="4">
    <source>
        <dbReference type="ARBA" id="ARBA00022490"/>
    </source>
</evidence>
<comment type="caution">
    <text evidence="6">The sequence shown here is derived from an EMBL/GenBank/DDBJ whole genome shotgun (WGS) entry which is preliminary data.</text>
</comment>
<dbReference type="InterPro" id="IPR053925">
    <property type="entry name" value="RecX_HTH_3rd"/>
</dbReference>
<dbReference type="GO" id="GO:0005737">
    <property type="term" value="C:cytoplasm"/>
    <property type="evidence" value="ECO:0007669"/>
    <property type="project" value="UniProtKB-SubCell"/>
</dbReference>
<sequence>MPECGEITGLEKTKRGRYSVFVDGEFLWSLDGETLLKSRVRPGAVLEYAYLEEVKAQSDAVGCREKALTLLGQRAYARGELVERLCRDWPRPTARQVVTQLEEAGLVSDGDYAFRLADELYRYKHLSRRFIELELQKRGIAPALCREVLDAGGFDDGASIRALLEQKYAARLGDRAQRQKVLAALARRGFGYGDCRAAMEEYDTDYETGDPYVD</sequence>
<comment type="subcellular location">
    <subcellularLocation>
        <location evidence="1">Cytoplasm</location>
    </subcellularLocation>
</comment>
<protein>
    <recommendedName>
        <fullName evidence="3">Regulatory protein RecX</fullName>
    </recommendedName>
</protein>
<dbReference type="InterPro" id="IPR036388">
    <property type="entry name" value="WH-like_DNA-bd_sf"/>
</dbReference>
<dbReference type="Proteomes" id="UP001205063">
    <property type="component" value="Unassembled WGS sequence"/>
</dbReference>
<dbReference type="EMBL" id="JANGAB010000004">
    <property type="protein sequence ID" value="MCQ4949869.1"/>
    <property type="molecule type" value="Genomic_DNA"/>
</dbReference>
<name>A0AAW5KGN3_9FIRM</name>
<keyword evidence="4" id="KW-0963">Cytoplasm</keyword>
<evidence type="ECO:0000256" key="2">
    <source>
        <dbReference type="ARBA" id="ARBA00009695"/>
    </source>
</evidence>
<evidence type="ECO:0000256" key="3">
    <source>
        <dbReference type="ARBA" id="ARBA00018111"/>
    </source>
</evidence>